<accession>A0A1S2W373</accession>
<feature type="compositionally biased region" description="Basic and acidic residues" evidence="1">
    <location>
        <begin position="454"/>
        <end position="467"/>
    </location>
</feature>
<gene>
    <name evidence="3" type="ORF">BFS26_01945</name>
</gene>
<comment type="caution">
    <text evidence="3">The sequence shown here is derived from an EMBL/GenBank/DDBJ whole genome shotgun (WGS) entry which is preliminary data.</text>
</comment>
<organism evidence="3 4">
    <name type="scientific">Bifidobacterium longum subsp. suis</name>
    <dbReference type="NCBI Taxonomy" id="1695"/>
    <lineage>
        <taxon>Bacteria</taxon>
        <taxon>Bacillati</taxon>
        <taxon>Actinomycetota</taxon>
        <taxon>Actinomycetes</taxon>
        <taxon>Bifidobacteriales</taxon>
        <taxon>Bifidobacteriaceae</taxon>
        <taxon>Bifidobacterium</taxon>
    </lineage>
</organism>
<proteinExistence type="predicted"/>
<evidence type="ECO:0000313" key="4">
    <source>
        <dbReference type="Proteomes" id="UP000181801"/>
    </source>
</evidence>
<dbReference type="Pfam" id="PF03432">
    <property type="entry name" value="Relaxase"/>
    <property type="match status" value="1"/>
</dbReference>
<dbReference type="RefSeq" id="WP_071474427.1">
    <property type="nucleotide sequence ID" value="NZ_MOAE01000017.1"/>
</dbReference>
<evidence type="ECO:0000313" key="3">
    <source>
        <dbReference type="EMBL" id="OIN64688.1"/>
    </source>
</evidence>
<reference evidence="3 4" key="1">
    <citation type="journal article" date="2016" name="BMC Microbiol.">
        <title>Fucosyllactose and L-fucose utilization of infant Bifidobacterium longum and Bifidobacterium kashiwanohense.</title>
        <authorList>
            <person name="Bunesova V."/>
            <person name="Lacroix C."/>
            <person name="Schwab C."/>
        </authorList>
    </citation>
    <scope>NUCLEOTIDE SEQUENCE [LARGE SCALE GENOMIC DNA]</scope>
    <source>
        <strain evidence="3 4">BSM11-5</strain>
    </source>
</reference>
<dbReference type="Proteomes" id="UP000181801">
    <property type="component" value="Unassembled WGS sequence"/>
</dbReference>
<feature type="domain" description="MobA/VirD2-like nuclease" evidence="2">
    <location>
        <begin position="19"/>
        <end position="156"/>
    </location>
</feature>
<evidence type="ECO:0000256" key="1">
    <source>
        <dbReference type="SAM" id="MobiDB-lite"/>
    </source>
</evidence>
<dbReference type="InterPro" id="IPR005094">
    <property type="entry name" value="Endonuclease_MobA/VirD2"/>
</dbReference>
<dbReference type="EMBL" id="MOAE01000017">
    <property type="protein sequence ID" value="OIN64688.1"/>
    <property type="molecule type" value="Genomic_DNA"/>
</dbReference>
<feature type="region of interest" description="Disordered" evidence="1">
    <location>
        <begin position="454"/>
        <end position="476"/>
    </location>
</feature>
<protein>
    <submittedName>
        <fullName evidence="3">Relaxase</fullName>
    </submittedName>
</protein>
<sequence>MAVVKIRKVKATLAKSIAYVTDPAKTDGQRLASTTTGHDIADCDAIAAAFLNDLESTKGGSARKGAVLALHVIQSFDPDDPITPEQAHSLGERFVQEITAGRHDYVIATHTDRAHVHNHILICPADLTTGRAMRLTRGTLGRWRQVSDRLCEENGLKVIDPTLGGRVSPDLAQLYASARGENAKDRVRALIDQACMASRGFDAFRRELERRGVRVTVRGRRLTYTVLASGMRFSDRRLGVAYNMLAVMGKLERCVVHEIGFHDSLVARRTRTAVTVRVPGTRGRLRLTIPVERTIRDGQVWRAYLADGTRQMLTDARGRYAMSVPCTGLYEWFARPDVRLEDYCRRRFADLGLEGLDRRTIAQALAADRLADTLRELKVLVEAAKAGEARGEAFARLRSDAEAGGRRMLALMVALAEARDQGDDIRPLETELAAEERRTGELAADALALRRLIERERPGQSRDDGSRARTVRRRTR</sequence>
<name>A0A1S2W373_BIFLN</name>
<evidence type="ECO:0000259" key="2">
    <source>
        <dbReference type="Pfam" id="PF03432"/>
    </source>
</evidence>
<dbReference type="AlphaFoldDB" id="A0A1S2W373"/>